<dbReference type="GO" id="GO:0004361">
    <property type="term" value="F:glutaryl-CoA dehydrogenase activity"/>
    <property type="evidence" value="ECO:0007669"/>
    <property type="project" value="UniProtKB-EC"/>
</dbReference>
<dbReference type="Pfam" id="PF02771">
    <property type="entry name" value="Acyl-CoA_dh_N"/>
    <property type="match status" value="1"/>
</dbReference>
<comment type="caution">
    <text evidence="16">The sequence shown here is derived from an EMBL/GenBank/DDBJ whole genome shotgun (WGS) entry which is preliminary data.</text>
</comment>
<comment type="pathway">
    <text evidence="8">Amino-acid metabolism; tryptophan metabolism.</text>
</comment>
<dbReference type="Gene3D" id="1.20.140.10">
    <property type="entry name" value="Butyryl-CoA Dehydrogenase, subunit A, domain 3"/>
    <property type="match status" value="1"/>
</dbReference>
<dbReference type="InterPro" id="IPR006089">
    <property type="entry name" value="Acyl-CoA_DH_CS"/>
</dbReference>
<name>A0A840AL19_9HYPH</name>
<dbReference type="EC" id="1.3.8.6" evidence="9"/>
<protein>
    <recommendedName>
        <fullName evidence="9">glutaryl-CoA dehydrogenase (ETF)</fullName>
        <ecNumber evidence="9">1.3.8.6</ecNumber>
    </recommendedName>
</protein>
<dbReference type="CDD" id="cd01151">
    <property type="entry name" value="GCD"/>
    <property type="match status" value="1"/>
</dbReference>
<evidence type="ECO:0000259" key="14">
    <source>
        <dbReference type="Pfam" id="PF02770"/>
    </source>
</evidence>
<dbReference type="PROSITE" id="PS00072">
    <property type="entry name" value="ACYL_COA_DH_1"/>
    <property type="match status" value="1"/>
</dbReference>
<dbReference type="FunFam" id="1.10.540.10:FF:000003">
    <property type="entry name" value="glutaryl-CoA dehydrogenase, mitochondrial"/>
    <property type="match status" value="1"/>
</dbReference>
<dbReference type="InterPro" id="IPR006091">
    <property type="entry name" value="Acyl-CoA_Oxase/DH_mid-dom"/>
</dbReference>
<feature type="compositionally biased region" description="Basic and acidic residues" evidence="12">
    <location>
        <begin position="11"/>
        <end position="20"/>
    </location>
</feature>
<dbReference type="GO" id="GO:0033539">
    <property type="term" value="P:fatty acid beta-oxidation using acyl-CoA dehydrogenase"/>
    <property type="evidence" value="ECO:0007669"/>
    <property type="project" value="TreeGrafter"/>
</dbReference>
<keyword evidence="17" id="KW-1185">Reference proteome</keyword>
<evidence type="ECO:0000256" key="3">
    <source>
        <dbReference type="ARBA" id="ARBA00022630"/>
    </source>
</evidence>
<evidence type="ECO:0000256" key="2">
    <source>
        <dbReference type="ARBA" id="ARBA00009347"/>
    </source>
</evidence>
<dbReference type="GO" id="GO:0000062">
    <property type="term" value="F:fatty-acyl-CoA binding"/>
    <property type="evidence" value="ECO:0007669"/>
    <property type="project" value="TreeGrafter"/>
</dbReference>
<reference evidence="16 17" key="1">
    <citation type="submission" date="2020-08" db="EMBL/GenBank/DDBJ databases">
        <title>Genomic Encyclopedia of Type Strains, Phase IV (KMG-IV): sequencing the most valuable type-strain genomes for metagenomic binning, comparative biology and taxonomic classification.</title>
        <authorList>
            <person name="Goeker M."/>
        </authorList>
    </citation>
    <scope>NUCLEOTIDE SEQUENCE [LARGE SCALE GENOMIC DNA]</scope>
    <source>
        <strain evidence="16 17">DSM 25966</strain>
    </source>
</reference>
<feature type="region of interest" description="Disordered" evidence="12">
    <location>
        <begin position="1"/>
        <end position="20"/>
    </location>
</feature>
<keyword evidence="6 11" id="KW-0560">Oxidoreductase</keyword>
<dbReference type="GO" id="GO:0046949">
    <property type="term" value="P:fatty-acyl-CoA biosynthetic process"/>
    <property type="evidence" value="ECO:0007669"/>
    <property type="project" value="TreeGrafter"/>
</dbReference>
<dbReference type="GO" id="GO:0050660">
    <property type="term" value="F:flavin adenine dinucleotide binding"/>
    <property type="evidence" value="ECO:0007669"/>
    <property type="project" value="InterPro"/>
</dbReference>
<evidence type="ECO:0000256" key="12">
    <source>
        <dbReference type="SAM" id="MobiDB-lite"/>
    </source>
</evidence>
<evidence type="ECO:0000256" key="1">
    <source>
        <dbReference type="ARBA" id="ARBA00001974"/>
    </source>
</evidence>
<dbReference type="FunFam" id="1.20.140.10:FF:000006">
    <property type="entry name" value="Glutaryl-CoA dehydrogenase, mitochondrial"/>
    <property type="match status" value="1"/>
</dbReference>
<comment type="pathway">
    <text evidence="7">Amino-acid metabolism; lysine degradation.</text>
</comment>
<dbReference type="SUPFAM" id="SSF56645">
    <property type="entry name" value="Acyl-CoA dehydrogenase NM domain-like"/>
    <property type="match status" value="1"/>
</dbReference>
<dbReference type="SUPFAM" id="SSF47203">
    <property type="entry name" value="Acyl-CoA dehydrogenase C-terminal domain-like"/>
    <property type="match status" value="1"/>
</dbReference>
<dbReference type="AlphaFoldDB" id="A0A840AL19"/>
<dbReference type="Pfam" id="PF02770">
    <property type="entry name" value="Acyl-CoA_dh_M"/>
    <property type="match status" value="1"/>
</dbReference>
<comment type="catalytic activity">
    <reaction evidence="10">
        <text>glutaryl-CoA + oxidized [electron-transfer flavoprotein] + 2 H(+) = (2E)-butenoyl-CoA + reduced [electron-transfer flavoprotein] + CO2</text>
        <dbReference type="Rhea" id="RHEA:13389"/>
        <dbReference type="Rhea" id="RHEA-COMP:10685"/>
        <dbReference type="Rhea" id="RHEA-COMP:10686"/>
        <dbReference type="ChEBI" id="CHEBI:15378"/>
        <dbReference type="ChEBI" id="CHEBI:16526"/>
        <dbReference type="ChEBI" id="CHEBI:57332"/>
        <dbReference type="ChEBI" id="CHEBI:57378"/>
        <dbReference type="ChEBI" id="CHEBI:57692"/>
        <dbReference type="ChEBI" id="CHEBI:58307"/>
        <dbReference type="EC" id="1.3.8.6"/>
    </reaction>
</comment>
<evidence type="ECO:0000256" key="4">
    <source>
        <dbReference type="ARBA" id="ARBA00022827"/>
    </source>
</evidence>
<comment type="similarity">
    <text evidence="2 11">Belongs to the acyl-CoA dehydrogenase family.</text>
</comment>
<dbReference type="Pfam" id="PF00441">
    <property type="entry name" value="Acyl-CoA_dh_1"/>
    <property type="match status" value="1"/>
</dbReference>
<evidence type="ECO:0000256" key="9">
    <source>
        <dbReference type="ARBA" id="ARBA00039033"/>
    </source>
</evidence>
<gene>
    <name evidence="16" type="ORF">GGR25_001331</name>
</gene>
<evidence type="ECO:0000256" key="8">
    <source>
        <dbReference type="ARBA" id="ARBA00037927"/>
    </source>
</evidence>
<feature type="domain" description="Acyl-CoA dehydrogenase/oxidase N-terminal" evidence="15">
    <location>
        <begin position="35"/>
        <end position="146"/>
    </location>
</feature>
<dbReference type="InterPro" id="IPR036250">
    <property type="entry name" value="AcylCo_DH-like_C"/>
</dbReference>
<dbReference type="Proteomes" id="UP000553963">
    <property type="component" value="Unassembled WGS sequence"/>
</dbReference>
<keyword evidence="3 11" id="KW-0285">Flavoprotein</keyword>
<evidence type="ECO:0000313" key="17">
    <source>
        <dbReference type="Proteomes" id="UP000553963"/>
    </source>
</evidence>
<dbReference type="PANTHER" id="PTHR42807:SF1">
    <property type="entry name" value="GLUTARYL-COA DEHYDROGENASE, MITOCHONDRIAL"/>
    <property type="match status" value="1"/>
</dbReference>
<feature type="domain" description="Acyl-CoA oxidase/dehydrogenase middle" evidence="14">
    <location>
        <begin position="150"/>
        <end position="243"/>
    </location>
</feature>
<keyword evidence="5" id="KW-0809">Transit peptide</keyword>
<accession>A0A840AL19</accession>
<dbReference type="InterPro" id="IPR052033">
    <property type="entry name" value="Glutaryl-CoA_DH_mitochondrial"/>
</dbReference>
<feature type="domain" description="Acyl-CoA dehydrogenase/oxidase C-terminal" evidence="13">
    <location>
        <begin position="262"/>
        <end position="401"/>
    </location>
</feature>
<evidence type="ECO:0000313" key="16">
    <source>
        <dbReference type="EMBL" id="MBB3930292.1"/>
    </source>
</evidence>
<evidence type="ECO:0000256" key="6">
    <source>
        <dbReference type="ARBA" id="ARBA00023002"/>
    </source>
</evidence>
<dbReference type="InterPro" id="IPR009100">
    <property type="entry name" value="AcylCoA_DH/oxidase_NM_dom_sf"/>
</dbReference>
<evidence type="ECO:0000256" key="7">
    <source>
        <dbReference type="ARBA" id="ARBA00037899"/>
    </source>
</evidence>
<organism evidence="16 17">
    <name type="scientific">Kaistia hirudinis</name>
    <dbReference type="NCBI Taxonomy" id="1293440"/>
    <lineage>
        <taxon>Bacteria</taxon>
        <taxon>Pseudomonadati</taxon>
        <taxon>Pseudomonadota</taxon>
        <taxon>Alphaproteobacteria</taxon>
        <taxon>Hyphomicrobiales</taxon>
        <taxon>Kaistiaceae</taxon>
        <taxon>Kaistia</taxon>
    </lineage>
</organism>
<evidence type="ECO:0000256" key="11">
    <source>
        <dbReference type="RuleBase" id="RU362125"/>
    </source>
</evidence>
<dbReference type="InterPro" id="IPR046373">
    <property type="entry name" value="Acyl-CoA_Oxase/DH_mid-dom_sf"/>
</dbReference>
<dbReference type="PROSITE" id="PS00073">
    <property type="entry name" value="ACYL_COA_DH_2"/>
    <property type="match status" value="1"/>
</dbReference>
<comment type="cofactor">
    <cofactor evidence="1 11">
        <name>FAD</name>
        <dbReference type="ChEBI" id="CHEBI:57692"/>
    </cofactor>
</comment>
<dbReference type="RefSeq" id="WP_183397969.1">
    <property type="nucleotide sequence ID" value="NZ_JACIDS010000002.1"/>
</dbReference>
<dbReference type="InterPro" id="IPR013786">
    <property type="entry name" value="AcylCoA_DH/ox_N"/>
</dbReference>
<evidence type="ECO:0000256" key="5">
    <source>
        <dbReference type="ARBA" id="ARBA00022946"/>
    </source>
</evidence>
<dbReference type="Gene3D" id="2.40.110.10">
    <property type="entry name" value="Butyryl-CoA Dehydrogenase, subunit A, domain 2"/>
    <property type="match status" value="1"/>
</dbReference>
<evidence type="ECO:0000256" key="10">
    <source>
        <dbReference type="ARBA" id="ARBA00049493"/>
    </source>
</evidence>
<dbReference type="InterPro" id="IPR037069">
    <property type="entry name" value="AcylCoA_DH/ox_N_sf"/>
</dbReference>
<dbReference type="EMBL" id="JACIDS010000002">
    <property type="protein sequence ID" value="MBB3930292.1"/>
    <property type="molecule type" value="Genomic_DNA"/>
</dbReference>
<dbReference type="InterPro" id="IPR009075">
    <property type="entry name" value="AcylCo_DH/oxidase_C"/>
</dbReference>
<proteinExistence type="inferred from homology"/>
<evidence type="ECO:0000259" key="13">
    <source>
        <dbReference type="Pfam" id="PF00441"/>
    </source>
</evidence>
<evidence type="ECO:0000259" key="15">
    <source>
        <dbReference type="Pfam" id="PF02771"/>
    </source>
</evidence>
<sequence>MSEPASAAPTRPKDRPDLSRFDWADPFRFEQQIDEEERMIRDAAAAFAADRLAPRVEAAYLEEQTDPAIFAEMGETGLLGVTVPEEYGGAGASYVAYGLVAREVERIDSGYRSMMSVQSSLVMYPIYAYGSEAQRRRYLPKLARGEWIGCFGLTEPDAGSDPGSMVTRAEKIDGGYRLFGAKTWISNSPIANVFVVWAKSAAHEGAIRGFVLEKGMKGLSAPKIGGKLSLRASITGEIVLDGVEVGEDALLPGVSGLKGPFGCLNRARYGISWGVLGAAEDCWHRARQYGLDRKQFDRPLAATQLFQKKLADMQTEIALGLQASLRVGRLLDSGEAAPEMISLVKRNNCGKALAIAREARDMHGGNGIQIEYHVMRHAQNLETVNTYEGTHDIHALILGRAQTGLQAFF</sequence>
<keyword evidence="4 11" id="KW-0274">FAD</keyword>
<dbReference type="Gene3D" id="1.10.540.10">
    <property type="entry name" value="Acyl-CoA dehydrogenase/oxidase, N-terminal domain"/>
    <property type="match status" value="1"/>
</dbReference>
<dbReference type="PANTHER" id="PTHR42807">
    <property type="entry name" value="GLUTARYL-COA DEHYDROGENASE, MITOCHONDRIAL"/>
    <property type="match status" value="1"/>
</dbReference>